<evidence type="ECO:0000256" key="1">
    <source>
        <dbReference type="ARBA" id="ARBA00007401"/>
    </source>
</evidence>
<dbReference type="RefSeq" id="XP_007412397.1">
    <property type="nucleotide sequence ID" value="XM_007412335.1"/>
</dbReference>
<dbReference type="GO" id="GO:0004553">
    <property type="term" value="F:hydrolase activity, hydrolyzing O-glycosyl compounds"/>
    <property type="evidence" value="ECO:0007669"/>
    <property type="project" value="InterPro"/>
</dbReference>
<dbReference type="HOGENOM" id="CLU_009935_3_1_1"/>
<evidence type="ECO:0000259" key="5">
    <source>
        <dbReference type="Pfam" id="PF00703"/>
    </source>
</evidence>
<dbReference type="Proteomes" id="UP000001072">
    <property type="component" value="Unassembled WGS sequence"/>
</dbReference>
<dbReference type="Gene3D" id="2.60.120.260">
    <property type="entry name" value="Galactose-binding domain-like"/>
    <property type="match status" value="1"/>
</dbReference>
<reference evidence="8" key="1">
    <citation type="journal article" date="2011" name="Proc. Natl. Acad. Sci. U.S.A.">
        <title>Obligate biotrophy features unraveled by the genomic analysis of rust fungi.</title>
        <authorList>
            <person name="Duplessis S."/>
            <person name="Cuomo C.A."/>
            <person name="Lin Y.-C."/>
            <person name="Aerts A."/>
            <person name="Tisserant E."/>
            <person name="Veneault-Fourrey C."/>
            <person name="Joly D.L."/>
            <person name="Hacquard S."/>
            <person name="Amselem J."/>
            <person name="Cantarel B.L."/>
            <person name="Chiu R."/>
            <person name="Coutinho P.M."/>
            <person name="Feau N."/>
            <person name="Field M."/>
            <person name="Frey P."/>
            <person name="Gelhaye E."/>
            <person name="Goldberg J."/>
            <person name="Grabherr M.G."/>
            <person name="Kodira C.D."/>
            <person name="Kohler A."/>
            <person name="Kuees U."/>
            <person name="Lindquist E.A."/>
            <person name="Lucas S.M."/>
            <person name="Mago R."/>
            <person name="Mauceli E."/>
            <person name="Morin E."/>
            <person name="Murat C."/>
            <person name="Pangilinan J.L."/>
            <person name="Park R."/>
            <person name="Pearson M."/>
            <person name="Quesneville H."/>
            <person name="Rouhier N."/>
            <person name="Sakthikumar S."/>
            <person name="Salamov A.A."/>
            <person name="Schmutz J."/>
            <person name="Selles B."/>
            <person name="Shapiro H."/>
            <person name="Tanguay P."/>
            <person name="Tuskan G.A."/>
            <person name="Henrissat B."/>
            <person name="Van de Peer Y."/>
            <person name="Rouze P."/>
            <person name="Ellis J.G."/>
            <person name="Dodds P.N."/>
            <person name="Schein J.E."/>
            <person name="Zhong S."/>
            <person name="Hamelin R.C."/>
            <person name="Grigoriev I.V."/>
            <person name="Szabo L.J."/>
            <person name="Martin F."/>
        </authorList>
    </citation>
    <scope>NUCLEOTIDE SEQUENCE [LARGE SCALE GENOMIC DNA]</scope>
    <source>
        <strain evidence="8">98AG31 / pathotype 3-4-7</strain>
    </source>
</reference>
<keyword evidence="4" id="KW-0732">Signal</keyword>
<dbReference type="KEGG" id="mlr:MELLADRAFT_37509"/>
<organism evidence="8">
    <name type="scientific">Melampsora larici-populina (strain 98AG31 / pathotype 3-4-7)</name>
    <name type="common">Poplar leaf rust fungus</name>
    <dbReference type="NCBI Taxonomy" id="747676"/>
    <lineage>
        <taxon>Eukaryota</taxon>
        <taxon>Fungi</taxon>
        <taxon>Dikarya</taxon>
        <taxon>Basidiomycota</taxon>
        <taxon>Pucciniomycotina</taxon>
        <taxon>Pucciniomycetes</taxon>
        <taxon>Pucciniales</taxon>
        <taxon>Melampsoraceae</taxon>
        <taxon>Melampsora</taxon>
    </lineage>
</organism>
<feature type="domain" description="Glycosyl hydrolases family 2 sugar binding" evidence="6">
    <location>
        <begin position="102"/>
        <end position="188"/>
    </location>
</feature>
<feature type="chain" id="PRO_5012203861" evidence="4">
    <location>
        <begin position="16"/>
        <end position="635"/>
    </location>
</feature>
<dbReference type="GO" id="GO:0005975">
    <property type="term" value="P:carbohydrate metabolic process"/>
    <property type="evidence" value="ECO:0007669"/>
    <property type="project" value="InterPro"/>
</dbReference>
<dbReference type="InterPro" id="IPR013783">
    <property type="entry name" value="Ig-like_fold"/>
</dbReference>
<dbReference type="Pfam" id="PF02837">
    <property type="entry name" value="Glyco_hydro_2_N"/>
    <property type="match status" value="1"/>
</dbReference>
<dbReference type="eggNOG" id="KOG2230">
    <property type="taxonomic scope" value="Eukaryota"/>
</dbReference>
<dbReference type="Pfam" id="PF00703">
    <property type="entry name" value="Glyco_hydro_2"/>
    <property type="match status" value="1"/>
</dbReference>
<evidence type="ECO:0000313" key="8">
    <source>
        <dbReference type="Proteomes" id="UP000001072"/>
    </source>
</evidence>
<dbReference type="EMBL" id="GL883119">
    <property type="protein sequence ID" value="EGG04268.1"/>
    <property type="molecule type" value="Genomic_DNA"/>
</dbReference>
<dbReference type="InterPro" id="IPR036156">
    <property type="entry name" value="Beta-gal/glucu_dom_sf"/>
</dbReference>
<accession>F4RTJ8</accession>
<dbReference type="InParanoid" id="F4RTJ8"/>
<dbReference type="PANTHER" id="PTHR42732">
    <property type="entry name" value="BETA-GALACTOSIDASE"/>
    <property type="match status" value="1"/>
</dbReference>
<protein>
    <submittedName>
        <fullName evidence="7">Family 2 glycoside hydrolase</fullName>
    </submittedName>
</protein>
<feature type="signal peptide" evidence="4">
    <location>
        <begin position="1"/>
        <end position="15"/>
    </location>
</feature>
<evidence type="ECO:0000256" key="2">
    <source>
        <dbReference type="ARBA" id="ARBA00022801"/>
    </source>
</evidence>
<dbReference type="OrthoDB" id="408320at2759"/>
<evidence type="ECO:0000313" key="7">
    <source>
        <dbReference type="EMBL" id="EGG04268.1"/>
    </source>
</evidence>
<dbReference type="PANTHER" id="PTHR42732:SF2">
    <property type="entry name" value="BETA-MANNOSIDASE"/>
    <property type="match status" value="1"/>
</dbReference>
<keyword evidence="8" id="KW-1185">Reference proteome</keyword>
<dbReference type="GeneID" id="18927648"/>
<evidence type="ECO:0000259" key="6">
    <source>
        <dbReference type="Pfam" id="PF02837"/>
    </source>
</evidence>
<dbReference type="Gene3D" id="2.60.40.10">
    <property type="entry name" value="Immunoglobulins"/>
    <property type="match status" value="1"/>
</dbReference>
<sequence length="635" mass="71345">MIFLTFFGLVLQCSASTLPSTVTPYALKSGPLDTDWTTKVGTNPWPEYPRPQLQRSNWLNLNGLWEFKSANSTLDLDSPPFGGVGFDKEILVPFCVESALSGIMEAHDHFWYRKTFKVPSTWKGKVLLNFGAVDYEATVFLNKQKIGFHRGGYFKFSIDLSKYLHPTGEENELLVFIYDPTDSSGSVIPVGKQTQKPSHVFYTSTSGIWQTVFLEPVPETYITKLDVNADMHGHVNITVKTSDPTSRTPIKVTLHQQTNSINSNSSISSPTLMTINGTSNTKFQFQVSSPKLWSPSTPNLYYFTVEMGDDLVTSYLGFRSIEKRTDPNGIVRPYLNGEFLFQLGPLDQGFWPDGIYTAPTVEAMEYDIKLVKSLGFNLIRKHVKVEPDLYYHACDRIGLLVWQDMPSLNLFPSPSVEQSAEFERQLYDMVSALISVPSIITWVIFNEGWGQPSDGPEVRLTEQIRLLDSDRLVMSVTGYYDHGAGDYSDNHHYASPQCGTPFYSTPDKPYDPKRIGSQGEFGGIGHIPPSKNTWNVQDAINTMNQTYEITSNVTTWNYRALEVVGELKSQLDLYSCSAGVYTQTTDVEGEINGFVTYDRRLVRADPKQWNAITNSFYETAKAKATKTSKTSKTSP</sequence>
<dbReference type="SUPFAM" id="SSF51445">
    <property type="entry name" value="(Trans)glycosidases"/>
    <property type="match status" value="1"/>
</dbReference>
<feature type="domain" description="Glycoside hydrolase family 2 immunoglobulin-like beta-sandwich" evidence="5">
    <location>
        <begin position="221"/>
        <end position="319"/>
    </location>
</feature>
<proteinExistence type="inferred from homology"/>
<gene>
    <name evidence="7" type="ORF">MELLADRAFT_37509</name>
</gene>
<dbReference type="Gene3D" id="3.20.20.80">
    <property type="entry name" value="Glycosidases"/>
    <property type="match status" value="1"/>
</dbReference>
<dbReference type="SUPFAM" id="SSF49303">
    <property type="entry name" value="beta-Galactosidase/glucuronidase domain"/>
    <property type="match status" value="1"/>
</dbReference>
<comment type="similarity">
    <text evidence="1">Belongs to the glycosyl hydrolase 2 family.</text>
</comment>
<dbReference type="InterPro" id="IPR006104">
    <property type="entry name" value="Glyco_hydro_2_N"/>
</dbReference>
<dbReference type="AlphaFoldDB" id="F4RTJ8"/>
<dbReference type="InterPro" id="IPR017853">
    <property type="entry name" value="GH"/>
</dbReference>
<evidence type="ECO:0000256" key="4">
    <source>
        <dbReference type="SAM" id="SignalP"/>
    </source>
</evidence>
<keyword evidence="3" id="KW-0326">Glycosidase</keyword>
<dbReference type="InterPro" id="IPR051913">
    <property type="entry name" value="GH2_Domain-Containing"/>
</dbReference>
<name>F4RTJ8_MELLP</name>
<keyword evidence="2 7" id="KW-0378">Hydrolase</keyword>
<evidence type="ECO:0000256" key="3">
    <source>
        <dbReference type="ARBA" id="ARBA00023295"/>
    </source>
</evidence>
<dbReference type="VEuPathDB" id="FungiDB:MELLADRAFT_37509"/>
<dbReference type="STRING" id="747676.F4RTJ8"/>
<dbReference type="InterPro" id="IPR008979">
    <property type="entry name" value="Galactose-bd-like_sf"/>
</dbReference>
<dbReference type="InterPro" id="IPR006102">
    <property type="entry name" value="Ig-like_GH2"/>
</dbReference>
<dbReference type="SUPFAM" id="SSF49785">
    <property type="entry name" value="Galactose-binding domain-like"/>
    <property type="match status" value="1"/>
</dbReference>